<reference evidence="1" key="1">
    <citation type="journal article" date="2015" name="Nature">
        <title>Complex archaea that bridge the gap between prokaryotes and eukaryotes.</title>
        <authorList>
            <person name="Spang A."/>
            <person name="Saw J.H."/>
            <person name="Jorgensen S.L."/>
            <person name="Zaremba-Niedzwiedzka K."/>
            <person name="Martijn J."/>
            <person name="Lind A.E."/>
            <person name="van Eijk R."/>
            <person name="Schleper C."/>
            <person name="Guy L."/>
            <person name="Ettema T.J."/>
        </authorList>
    </citation>
    <scope>NUCLEOTIDE SEQUENCE</scope>
</reference>
<protein>
    <recommendedName>
        <fullName evidence="2">Peptidase C51 domain-containing protein</fullName>
    </recommendedName>
</protein>
<organism evidence="1">
    <name type="scientific">marine sediment metagenome</name>
    <dbReference type="NCBI Taxonomy" id="412755"/>
    <lineage>
        <taxon>unclassified sequences</taxon>
        <taxon>metagenomes</taxon>
        <taxon>ecological metagenomes</taxon>
    </lineage>
</organism>
<dbReference type="InterPro" id="IPR013423">
    <property type="entry name" value="CHP02594"/>
</dbReference>
<accession>A0A0F9W7H0</accession>
<evidence type="ECO:0008006" key="2">
    <source>
        <dbReference type="Google" id="ProtNLM"/>
    </source>
</evidence>
<dbReference type="InterPro" id="IPR038765">
    <property type="entry name" value="Papain-like_cys_pep_sf"/>
</dbReference>
<dbReference type="EMBL" id="LAZR01000334">
    <property type="protein sequence ID" value="KKN73988.1"/>
    <property type="molecule type" value="Genomic_DNA"/>
</dbReference>
<proteinExistence type="predicted"/>
<dbReference type="SUPFAM" id="SSF54001">
    <property type="entry name" value="Cysteine proteinases"/>
    <property type="match status" value="1"/>
</dbReference>
<name>A0A0F9W7H0_9ZZZZ</name>
<evidence type="ECO:0000313" key="1">
    <source>
        <dbReference type="EMBL" id="KKN73988.1"/>
    </source>
</evidence>
<comment type="caution">
    <text evidence="1">The sequence shown here is derived from an EMBL/GenBank/DDBJ whole genome shotgun (WGS) entry which is preliminary data.</text>
</comment>
<dbReference type="NCBIfam" id="TIGR02594">
    <property type="entry name" value="TIGR02594 family protein"/>
    <property type="match status" value="1"/>
</dbReference>
<dbReference type="AlphaFoldDB" id="A0A0F9W7H0"/>
<sequence length="155" mass="17371">MLQPPRFIHPKEVKYKIPYHLTIALTQIGTTEIPGKSSNSKIDEYLKTVNIPGNDEIPWCSAFVNWVLLKANLQPAGEPNARSFLRFGESLSVPDIGCIVVLSRGAKSWQGHVGFYLDYHRGLIRILGGNQKNRVGINAYSSNKLLGYRKVKYGD</sequence>
<gene>
    <name evidence="1" type="ORF">LCGC14_0395540</name>
</gene>